<evidence type="ECO:0000313" key="1">
    <source>
        <dbReference type="EMBL" id="KAH0567938.1"/>
    </source>
</evidence>
<protein>
    <submittedName>
        <fullName evidence="1">Uncharacterized protein</fullName>
    </submittedName>
</protein>
<keyword evidence="2" id="KW-1185">Reference proteome</keyword>
<accession>A0AAV7J824</accession>
<sequence length="78" mass="9201">MDNILEHLIADEILFDQVEQNLRNEFQQFLGFVYGEMLDNFILIYDDLNGDPESNVRGDAPARILNFYEEVIPQYDDE</sequence>
<dbReference type="Proteomes" id="UP000826195">
    <property type="component" value="Unassembled WGS sequence"/>
</dbReference>
<gene>
    <name evidence="1" type="ORF">KQX54_016419</name>
</gene>
<comment type="caution">
    <text evidence="1">The sequence shown here is derived from an EMBL/GenBank/DDBJ whole genome shotgun (WGS) entry which is preliminary data.</text>
</comment>
<dbReference type="EMBL" id="JAHXZJ010000001">
    <property type="protein sequence ID" value="KAH0567938.1"/>
    <property type="molecule type" value="Genomic_DNA"/>
</dbReference>
<dbReference type="AlphaFoldDB" id="A0AAV7J824"/>
<reference evidence="1 2" key="1">
    <citation type="journal article" date="2021" name="J. Hered.">
        <title>A chromosome-level genome assembly of the parasitoid wasp, Cotesia glomerata (Hymenoptera: Braconidae).</title>
        <authorList>
            <person name="Pinto B.J."/>
            <person name="Weis J.J."/>
            <person name="Gamble T."/>
            <person name="Ode P.J."/>
            <person name="Paul R."/>
            <person name="Zaspel J.M."/>
        </authorList>
    </citation>
    <scope>NUCLEOTIDE SEQUENCE [LARGE SCALE GENOMIC DNA]</scope>
    <source>
        <strain evidence="1">CgM1</strain>
    </source>
</reference>
<name>A0AAV7J824_COTGL</name>
<evidence type="ECO:0000313" key="2">
    <source>
        <dbReference type="Proteomes" id="UP000826195"/>
    </source>
</evidence>
<proteinExistence type="predicted"/>
<organism evidence="1 2">
    <name type="scientific">Cotesia glomerata</name>
    <name type="common">Lepidopteran parasitic wasp</name>
    <name type="synonym">Apanteles glomeratus</name>
    <dbReference type="NCBI Taxonomy" id="32391"/>
    <lineage>
        <taxon>Eukaryota</taxon>
        <taxon>Metazoa</taxon>
        <taxon>Ecdysozoa</taxon>
        <taxon>Arthropoda</taxon>
        <taxon>Hexapoda</taxon>
        <taxon>Insecta</taxon>
        <taxon>Pterygota</taxon>
        <taxon>Neoptera</taxon>
        <taxon>Endopterygota</taxon>
        <taxon>Hymenoptera</taxon>
        <taxon>Apocrita</taxon>
        <taxon>Ichneumonoidea</taxon>
        <taxon>Braconidae</taxon>
        <taxon>Microgastrinae</taxon>
        <taxon>Cotesia</taxon>
    </lineage>
</organism>